<keyword evidence="1" id="KW-0479">Metal-binding</keyword>
<reference evidence="5" key="1">
    <citation type="submission" date="2023-01" db="EMBL/GenBank/DDBJ databases">
        <title>Genome assembly of the deep-sea coral Lophelia pertusa.</title>
        <authorList>
            <person name="Herrera S."/>
            <person name="Cordes E."/>
        </authorList>
    </citation>
    <scope>NUCLEOTIDE SEQUENCE</scope>
    <source>
        <strain evidence="5">USNM1676648</strain>
        <tissue evidence="5">Polyp</tissue>
    </source>
</reference>
<dbReference type="CDD" id="cd00051">
    <property type="entry name" value="EFh"/>
    <property type="match status" value="2"/>
</dbReference>
<dbReference type="PANTHER" id="PTHR34524">
    <property type="entry name" value="CALCYPHOSIN"/>
    <property type="match status" value="1"/>
</dbReference>
<dbReference type="Gene3D" id="1.10.238.10">
    <property type="entry name" value="EF-hand"/>
    <property type="match status" value="2"/>
</dbReference>
<dbReference type="AlphaFoldDB" id="A0A9X0CUD9"/>
<feature type="domain" description="EF-hand" evidence="4">
    <location>
        <begin position="49"/>
        <end position="84"/>
    </location>
</feature>
<proteinExistence type="predicted"/>
<evidence type="ECO:0000259" key="4">
    <source>
        <dbReference type="PROSITE" id="PS50222"/>
    </source>
</evidence>
<dbReference type="GO" id="GO:0005509">
    <property type="term" value="F:calcium ion binding"/>
    <property type="evidence" value="ECO:0007669"/>
    <property type="project" value="InterPro"/>
</dbReference>
<dbReference type="OrthoDB" id="444540at2759"/>
<accession>A0A9X0CUD9</accession>
<comment type="caution">
    <text evidence="5">The sequence shown here is derived from an EMBL/GenBank/DDBJ whole genome shotgun (WGS) entry which is preliminary data.</text>
</comment>
<evidence type="ECO:0000313" key="6">
    <source>
        <dbReference type="Proteomes" id="UP001163046"/>
    </source>
</evidence>
<evidence type="ECO:0000313" key="5">
    <source>
        <dbReference type="EMBL" id="KAJ7375926.1"/>
    </source>
</evidence>
<dbReference type="EMBL" id="MU826431">
    <property type="protein sequence ID" value="KAJ7375926.1"/>
    <property type="molecule type" value="Genomic_DNA"/>
</dbReference>
<feature type="domain" description="EF-hand" evidence="4">
    <location>
        <begin position="85"/>
        <end position="120"/>
    </location>
</feature>
<dbReference type="InterPro" id="IPR002048">
    <property type="entry name" value="EF_hand_dom"/>
</dbReference>
<dbReference type="PROSITE" id="PS00018">
    <property type="entry name" value="EF_HAND_1"/>
    <property type="match status" value="2"/>
</dbReference>
<keyword evidence="6" id="KW-1185">Reference proteome</keyword>
<dbReference type="InterPro" id="IPR018247">
    <property type="entry name" value="EF_Hand_1_Ca_BS"/>
</dbReference>
<keyword evidence="2" id="KW-0677">Repeat</keyword>
<keyword evidence="3" id="KW-0106">Calcium</keyword>
<evidence type="ECO:0000256" key="2">
    <source>
        <dbReference type="ARBA" id="ARBA00022737"/>
    </source>
</evidence>
<evidence type="ECO:0000256" key="1">
    <source>
        <dbReference type="ARBA" id="ARBA00022723"/>
    </source>
</evidence>
<dbReference type="SUPFAM" id="SSF47473">
    <property type="entry name" value="EF-hand"/>
    <property type="match status" value="1"/>
</dbReference>
<dbReference type="InterPro" id="IPR051581">
    <property type="entry name" value="Ca-bind"/>
</dbReference>
<organism evidence="5 6">
    <name type="scientific">Desmophyllum pertusum</name>
    <dbReference type="NCBI Taxonomy" id="174260"/>
    <lineage>
        <taxon>Eukaryota</taxon>
        <taxon>Metazoa</taxon>
        <taxon>Cnidaria</taxon>
        <taxon>Anthozoa</taxon>
        <taxon>Hexacorallia</taxon>
        <taxon>Scleractinia</taxon>
        <taxon>Caryophylliina</taxon>
        <taxon>Caryophylliidae</taxon>
        <taxon>Desmophyllum</taxon>
    </lineage>
</organism>
<gene>
    <name evidence="5" type="ORF">OS493_037991</name>
</gene>
<protein>
    <recommendedName>
        <fullName evidence="4">EF-hand domain-containing protein</fullName>
    </recommendedName>
</protein>
<feature type="domain" description="EF-hand" evidence="4">
    <location>
        <begin position="18"/>
        <end position="48"/>
    </location>
</feature>
<dbReference type="Proteomes" id="UP001163046">
    <property type="component" value="Unassembled WGS sequence"/>
</dbReference>
<sequence>MNNLLQPSFEQYCIFFSLYRAFRIYDDDHSHSLNFDEFYTGLQDYGVQLSQEEAKELFTYFDRDGEGSISVEEFMVAFRKPLEGSRLKIVQQAFKKADKTGDGVINCADLRRVYNAREHPKYKNGEMTEDEVFKDFLKNFEPNNPDGEVTQSEFREYYSCLGANIDNDAYFDLMVRNAWKI</sequence>
<dbReference type="PANTHER" id="PTHR34524:SF6">
    <property type="entry name" value="CALCYPHOSINE LIKE"/>
    <property type="match status" value="1"/>
</dbReference>
<evidence type="ECO:0000256" key="3">
    <source>
        <dbReference type="ARBA" id="ARBA00022837"/>
    </source>
</evidence>
<name>A0A9X0CUD9_9CNID</name>
<dbReference type="PROSITE" id="PS50222">
    <property type="entry name" value="EF_HAND_2"/>
    <property type="match status" value="3"/>
</dbReference>
<dbReference type="SMART" id="SM00054">
    <property type="entry name" value="EFh"/>
    <property type="match status" value="3"/>
</dbReference>
<dbReference type="InterPro" id="IPR011992">
    <property type="entry name" value="EF-hand-dom_pair"/>
</dbReference>
<dbReference type="Pfam" id="PF13499">
    <property type="entry name" value="EF-hand_7"/>
    <property type="match status" value="2"/>
</dbReference>